<dbReference type="AlphaFoldDB" id="A0A1A9B4X2"/>
<name>A0A1A9B4X2_9ACTN</name>
<dbReference type="STRING" id="946078.GA0070622_0925"/>
<evidence type="ECO:0000313" key="2">
    <source>
        <dbReference type="Proteomes" id="UP000199558"/>
    </source>
</evidence>
<dbReference type="Proteomes" id="UP000199558">
    <property type="component" value="Unassembled WGS sequence"/>
</dbReference>
<gene>
    <name evidence="1" type="ORF">GA0070622_0925</name>
</gene>
<evidence type="ECO:0000313" key="1">
    <source>
        <dbReference type="EMBL" id="SBT63957.1"/>
    </source>
</evidence>
<keyword evidence="2" id="KW-1185">Reference proteome</keyword>
<protein>
    <submittedName>
        <fullName evidence="1">Uncharacterized protein</fullName>
    </submittedName>
</protein>
<reference evidence="2" key="1">
    <citation type="submission" date="2016-06" db="EMBL/GenBank/DDBJ databases">
        <authorList>
            <person name="Varghese N."/>
            <person name="Submissions Spin"/>
        </authorList>
    </citation>
    <scope>NUCLEOTIDE SEQUENCE [LARGE SCALE GENOMIC DNA]</scope>
    <source>
        <strain evidence="2">DSM 45794</strain>
    </source>
</reference>
<organism evidence="1 2">
    <name type="scientific">Micromonospora sediminicola</name>
    <dbReference type="NCBI Taxonomy" id="946078"/>
    <lineage>
        <taxon>Bacteria</taxon>
        <taxon>Bacillati</taxon>
        <taxon>Actinomycetota</taxon>
        <taxon>Actinomycetes</taxon>
        <taxon>Micromonosporales</taxon>
        <taxon>Micromonosporaceae</taxon>
        <taxon>Micromonospora</taxon>
    </lineage>
</organism>
<dbReference type="EMBL" id="FLRH01000003">
    <property type="protein sequence ID" value="SBT63957.1"/>
    <property type="molecule type" value="Genomic_DNA"/>
</dbReference>
<proteinExistence type="predicted"/>
<sequence>MSLFPTPARRALLDQVAAGRVFRDAINDSYIRADRKVTATIADLKQAGWVELDRDRPGDYWRLTALGRAVHAVRLMDYGTHAVAETGPVDDPTVLGELSRDLWHLGRWTVEVGPNATSNLRRPAAVAALHRLAVQALVDLEHDALDGAA</sequence>
<accession>A0A1A9B4X2</accession>
<dbReference type="RefSeq" id="WP_091568942.1">
    <property type="nucleotide sequence ID" value="NZ_FLRH01000003.1"/>
</dbReference>